<protein>
    <submittedName>
        <fullName evidence="2">Uncharacterized protein</fullName>
    </submittedName>
</protein>
<evidence type="ECO:0000313" key="3">
    <source>
        <dbReference type="Proteomes" id="UP001295684"/>
    </source>
</evidence>
<evidence type="ECO:0000313" key="2">
    <source>
        <dbReference type="EMBL" id="CAI2372813.1"/>
    </source>
</evidence>
<comment type="caution">
    <text evidence="2">The sequence shown here is derived from an EMBL/GenBank/DDBJ whole genome shotgun (WGS) entry which is preliminary data.</text>
</comment>
<reference evidence="2" key="1">
    <citation type="submission" date="2023-07" db="EMBL/GenBank/DDBJ databases">
        <authorList>
            <consortium name="AG Swart"/>
            <person name="Singh M."/>
            <person name="Singh A."/>
            <person name="Seah K."/>
            <person name="Emmerich C."/>
        </authorList>
    </citation>
    <scope>NUCLEOTIDE SEQUENCE</scope>
    <source>
        <strain evidence="2">DP1</strain>
    </source>
</reference>
<feature type="compositionally biased region" description="Polar residues" evidence="1">
    <location>
        <begin position="24"/>
        <end position="42"/>
    </location>
</feature>
<dbReference type="AlphaFoldDB" id="A0AAD1XHK6"/>
<accession>A0AAD1XHK6</accession>
<dbReference type="Proteomes" id="UP001295684">
    <property type="component" value="Unassembled WGS sequence"/>
</dbReference>
<proteinExistence type="predicted"/>
<sequence>MDCCGERQFDREDVCKTREKVMQMSNKSRSILSKGKASTSPKASEFSGYKKVDLVKSKCKFPKTKRNTFTTTMNKEKSITQALAKEYEGAKAAIRRKEKRHINKKSYEQFLRRREDRQLQTLCKRLNDQGSFMLYVCD</sequence>
<organism evidence="2 3">
    <name type="scientific">Euplotes crassus</name>
    <dbReference type="NCBI Taxonomy" id="5936"/>
    <lineage>
        <taxon>Eukaryota</taxon>
        <taxon>Sar</taxon>
        <taxon>Alveolata</taxon>
        <taxon>Ciliophora</taxon>
        <taxon>Intramacronucleata</taxon>
        <taxon>Spirotrichea</taxon>
        <taxon>Hypotrichia</taxon>
        <taxon>Euplotida</taxon>
        <taxon>Euplotidae</taxon>
        <taxon>Moneuplotes</taxon>
    </lineage>
</organism>
<evidence type="ECO:0000256" key="1">
    <source>
        <dbReference type="SAM" id="MobiDB-lite"/>
    </source>
</evidence>
<name>A0AAD1XHK6_EUPCR</name>
<gene>
    <name evidence="2" type="ORF">ECRASSUSDP1_LOCUS14147</name>
</gene>
<keyword evidence="3" id="KW-1185">Reference proteome</keyword>
<dbReference type="EMBL" id="CAMPGE010014121">
    <property type="protein sequence ID" value="CAI2372813.1"/>
    <property type="molecule type" value="Genomic_DNA"/>
</dbReference>
<feature type="region of interest" description="Disordered" evidence="1">
    <location>
        <begin position="24"/>
        <end position="44"/>
    </location>
</feature>